<reference evidence="2" key="1">
    <citation type="submission" date="2022-04" db="EMBL/GenBank/DDBJ databases">
        <title>Complete genome of Methanoplanus endosymbiosus DSM 3599.</title>
        <authorList>
            <person name="Chen S.-C."/>
            <person name="You Y.-T."/>
            <person name="Zhou Y.-Z."/>
            <person name="Lai M.-C."/>
        </authorList>
    </citation>
    <scope>NUCLEOTIDE SEQUENCE</scope>
    <source>
        <strain evidence="2">DSM 3599</strain>
    </source>
</reference>
<dbReference type="InterPro" id="IPR036249">
    <property type="entry name" value="Thioredoxin-like_sf"/>
</dbReference>
<dbReference type="SUPFAM" id="SSF52833">
    <property type="entry name" value="Thioredoxin-like"/>
    <property type="match status" value="1"/>
</dbReference>
<dbReference type="CDD" id="cd02978">
    <property type="entry name" value="KaiB_like"/>
    <property type="match status" value="1"/>
</dbReference>
<dbReference type="GeneID" id="74306812"/>
<dbReference type="SMART" id="SM01248">
    <property type="entry name" value="KaiB"/>
    <property type="match status" value="1"/>
</dbReference>
<proteinExistence type="predicted"/>
<evidence type="ECO:0000313" key="3">
    <source>
        <dbReference type="Proteomes" id="UP001060368"/>
    </source>
</evidence>
<protein>
    <submittedName>
        <fullName evidence="2">Circadian clock KaiB family protein</fullName>
    </submittedName>
</protein>
<dbReference type="Gene3D" id="3.40.30.10">
    <property type="entry name" value="Glutaredoxin"/>
    <property type="match status" value="1"/>
</dbReference>
<dbReference type="InterPro" id="IPR011649">
    <property type="entry name" value="KaiB_domain"/>
</dbReference>
<name>A0A9E7PN32_9EURY</name>
<evidence type="ECO:0000313" key="2">
    <source>
        <dbReference type="EMBL" id="UUX93278.1"/>
    </source>
</evidence>
<dbReference type="KEGG" id="mend:L6E24_03910"/>
<dbReference type="InterPro" id="IPR039022">
    <property type="entry name" value="KaiB-like"/>
</dbReference>
<gene>
    <name evidence="2" type="ORF">L6E24_03910</name>
</gene>
<sequence>MDENSSDPDQATTRSFEEAIENIGKGNFILTLYITGQTPGSQRAIRNIKKICDEELQGRYELEIIDIYQQPELAKNAELVAAPTLVKTLPAPIRRLVGDMSDRERVLAGLGLKKKEIS</sequence>
<feature type="domain" description="KaiB" evidence="1">
    <location>
        <begin position="31"/>
        <end position="112"/>
    </location>
</feature>
<dbReference type="GO" id="GO:0048511">
    <property type="term" value="P:rhythmic process"/>
    <property type="evidence" value="ECO:0007669"/>
    <property type="project" value="InterPro"/>
</dbReference>
<dbReference type="Proteomes" id="UP001060368">
    <property type="component" value="Chromosome"/>
</dbReference>
<dbReference type="EMBL" id="CP096115">
    <property type="protein sequence ID" value="UUX93278.1"/>
    <property type="molecule type" value="Genomic_DNA"/>
</dbReference>
<evidence type="ECO:0000259" key="1">
    <source>
        <dbReference type="SMART" id="SM01248"/>
    </source>
</evidence>
<accession>A0A9E7PN32</accession>
<dbReference type="PANTHER" id="PTHR41709">
    <property type="entry name" value="KAIB-LIKE PROTEIN 1"/>
    <property type="match status" value="1"/>
</dbReference>
<dbReference type="RefSeq" id="WP_257743417.1">
    <property type="nucleotide sequence ID" value="NZ_CP096115.1"/>
</dbReference>
<keyword evidence="3" id="KW-1185">Reference proteome</keyword>
<dbReference type="Pfam" id="PF07689">
    <property type="entry name" value="KaiB"/>
    <property type="match status" value="1"/>
</dbReference>
<organism evidence="2 3">
    <name type="scientific">Methanoplanus endosymbiosus</name>
    <dbReference type="NCBI Taxonomy" id="33865"/>
    <lineage>
        <taxon>Archaea</taxon>
        <taxon>Methanobacteriati</taxon>
        <taxon>Methanobacteriota</taxon>
        <taxon>Stenosarchaea group</taxon>
        <taxon>Methanomicrobia</taxon>
        <taxon>Methanomicrobiales</taxon>
        <taxon>Methanomicrobiaceae</taxon>
        <taxon>Methanoplanus</taxon>
    </lineage>
</organism>
<dbReference type="PANTHER" id="PTHR41709:SF2">
    <property type="entry name" value="CIRCADIAN CLOCK PROTEIN KAIB2"/>
    <property type="match status" value="1"/>
</dbReference>
<dbReference type="AlphaFoldDB" id="A0A9E7PN32"/>